<dbReference type="InterPro" id="IPR052157">
    <property type="entry name" value="BCAA_transport_permease"/>
</dbReference>
<keyword evidence="2" id="KW-0813">Transport</keyword>
<feature type="transmembrane region" description="Helical" evidence="9">
    <location>
        <begin position="121"/>
        <end position="139"/>
    </location>
</feature>
<dbReference type="EMBL" id="LS483254">
    <property type="protein sequence ID" value="SQD93107.1"/>
    <property type="molecule type" value="Genomic_DNA"/>
</dbReference>
<evidence type="ECO:0000256" key="1">
    <source>
        <dbReference type="ARBA" id="ARBA00004651"/>
    </source>
</evidence>
<keyword evidence="11" id="KW-1185">Reference proteome</keyword>
<dbReference type="GO" id="GO:0005886">
    <property type="term" value="C:plasma membrane"/>
    <property type="evidence" value="ECO:0007669"/>
    <property type="project" value="UniProtKB-SubCell"/>
</dbReference>
<dbReference type="GO" id="GO:0006865">
    <property type="term" value="P:amino acid transport"/>
    <property type="evidence" value="ECO:0007669"/>
    <property type="project" value="UniProtKB-KW"/>
</dbReference>
<dbReference type="PANTHER" id="PTHR11795:SF445">
    <property type="entry name" value="AMINO ACID ABC TRANSPORTER PERMEASE PROTEIN"/>
    <property type="match status" value="1"/>
</dbReference>
<name>A0A2X3K798_9BACT</name>
<dbReference type="CDD" id="cd06582">
    <property type="entry name" value="TM_PBP1_LivH_like"/>
    <property type="match status" value="1"/>
</dbReference>
<organism evidence="10 11">
    <name type="scientific">Candidatus Bipolaricaulis anaerobius</name>
    <dbReference type="NCBI Taxonomy" id="2026885"/>
    <lineage>
        <taxon>Bacteria</taxon>
        <taxon>Candidatus Bipolaricaulota</taxon>
        <taxon>Candidatus Bipolaricaulia</taxon>
        <taxon>Candidatus Bipolaricaulales</taxon>
        <taxon>Candidatus Bipolaricaulaceae</taxon>
        <taxon>Candidatus Bipolaricaulis</taxon>
    </lineage>
</organism>
<feature type="transmembrane region" description="Helical" evidence="9">
    <location>
        <begin position="159"/>
        <end position="184"/>
    </location>
</feature>
<keyword evidence="3" id="KW-1003">Cell membrane</keyword>
<evidence type="ECO:0000256" key="7">
    <source>
        <dbReference type="ARBA" id="ARBA00023136"/>
    </source>
</evidence>
<comment type="subcellular location">
    <subcellularLocation>
        <location evidence="1">Cell membrane</location>
        <topology evidence="1">Multi-pass membrane protein</topology>
    </subcellularLocation>
</comment>
<sequence length="311" mass="33642">MTLVHRLERKQCLIGLITLVVLGVVAAWKPYALIEGLQRGGLYSLIALPMALILGIVGIINLAHGEFMMLGAYFAYWLWAYAGLDPLVAMVPSLGAFALIGAVTYSATIRRVLKAPELTQLLLTFGLALMAVEFANLMWTSRPWKPHLSYIYSSVSIGSLTFGIYPFVYTVGAIVVLIGLMAFLRRTRIGKAALAVGQNPRGAELVGINVNRTYLLIFTLSIALVGAIGGLFLTRHSVFPAVGSPFTLKSFCLIAMAGVGNLPGVLWGGFALGIAEALVLSFREAYMWADVVFFAVLVGVILGRSYRRHTT</sequence>
<evidence type="ECO:0000256" key="4">
    <source>
        <dbReference type="ARBA" id="ARBA00022692"/>
    </source>
</evidence>
<evidence type="ECO:0000256" key="8">
    <source>
        <dbReference type="ARBA" id="ARBA00037998"/>
    </source>
</evidence>
<dbReference type="AlphaFoldDB" id="A0A2X3K798"/>
<evidence type="ECO:0000256" key="9">
    <source>
        <dbReference type="SAM" id="Phobius"/>
    </source>
</evidence>
<feature type="transmembrane region" description="Helical" evidence="9">
    <location>
        <begin position="12"/>
        <end position="28"/>
    </location>
</feature>
<feature type="transmembrane region" description="Helical" evidence="9">
    <location>
        <begin position="253"/>
        <end position="275"/>
    </location>
</feature>
<protein>
    <submittedName>
        <fullName evidence="10">Branched-chain amino acid ABC-type transport system, permease component</fullName>
    </submittedName>
</protein>
<dbReference type="OrthoDB" id="9807115at2"/>
<dbReference type="KEGG" id="bana:BARAN1_1083"/>
<dbReference type="GO" id="GO:0022857">
    <property type="term" value="F:transmembrane transporter activity"/>
    <property type="evidence" value="ECO:0007669"/>
    <property type="project" value="InterPro"/>
</dbReference>
<dbReference type="InterPro" id="IPR001851">
    <property type="entry name" value="ABC_transp_permease"/>
</dbReference>
<dbReference type="RefSeq" id="WP_122031519.1">
    <property type="nucleotide sequence ID" value="NZ_LS483254.1"/>
</dbReference>
<accession>A0A2X3K798</accession>
<evidence type="ECO:0000313" key="11">
    <source>
        <dbReference type="Proteomes" id="UP000249818"/>
    </source>
</evidence>
<feature type="transmembrane region" description="Helical" evidence="9">
    <location>
        <begin position="90"/>
        <end position="109"/>
    </location>
</feature>
<feature type="transmembrane region" description="Helical" evidence="9">
    <location>
        <begin position="67"/>
        <end position="84"/>
    </location>
</feature>
<dbReference type="Pfam" id="PF02653">
    <property type="entry name" value="BPD_transp_2"/>
    <property type="match status" value="1"/>
</dbReference>
<comment type="similarity">
    <text evidence="8">Belongs to the binding-protein-dependent transport system permease family. LivHM subfamily.</text>
</comment>
<feature type="transmembrane region" description="Helical" evidence="9">
    <location>
        <begin position="40"/>
        <end position="60"/>
    </location>
</feature>
<evidence type="ECO:0000256" key="5">
    <source>
        <dbReference type="ARBA" id="ARBA00022970"/>
    </source>
</evidence>
<keyword evidence="6 9" id="KW-1133">Transmembrane helix</keyword>
<reference evidence="11" key="1">
    <citation type="submission" date="2018-05" db="EMBL/GenBank/DDBJ databases">
        <authorList>
            <person name="Hao L."/>
        </authorList>
    </citation>
    <scope>NUCLEOTIDE SEQUENCE [LARGE SCALE GENOMIC DNA]</scope>
</reference>
<evidence type="ECO:0000256" key="2">
    <source>
        <dbReference type="ARBA" id="ARBA00022448"/>
    </source>
</evidence>
<feature type="transmembrane region" description="Helical" evidence="9">
    <location>
        <begin position="287"/>
        <end position="306"/>
    </location>
</feature>
<keyword evidence="4 9" id="KW-0812">Transmembrane</keyword>
<dbReference type="Proteomes" id="UP000249818">
    <property type="component" value="Chromosome BARAN1"/>
</dbReference>
<proteinExistence type="inferred from homology"/>
<evidence type="ECO:0000256" key="6">
    <source>
        <dbReference type="ARBA" id="ARBA00022989"/>
    </source>
</evidence>
<evidence type="ECO:0000313" key="10">
    <source>
        <dbReference type="EMBL" id="SQD93107.1"/>
    </source>
</evidence>
<keyword evidence="7 9" id="KW-0472">Membrane</keyword>
<dbReference type="PANTHER" id="PTHR11795">
    <property type="entry name" value="BRANCHED-CHAIN AMINO ACID TRANSPORT SYSTEM PERMEASE PROTEIN LIVH"/>
    <property type="match status" value="1"/>
</dbReference>
<gene>
    <name evidence="10" type="ORF">BARAN1_1083</name>
</gene>
<evidence type="ECO:0000256" key="3">
    <source>
        <dbReference type="ARBA" id="ARBA00022475"/>
    </source>
</evidence>
<keyword evidence="5" id="KW-0029">Amino-acid transport</keyword>
<feature type="transmembrane region" description="Helical" evidence="9">
    <location>
        <begin position="214"/>
        <end position="233"/>
    </location>
</feature>